<dbReference type="InterPro" id="IPR001789">
    <property type="entry name" value="Sig_transdc_resp-reg_receiver"/>
</dbReference>
<dbReference type="Gene3D" id="3.40.50.2300">
    <property type="match status" value="1"/>
</dbReference>
<dbReference type="EMBL" id="SJPE01000012">
    <property type="protein sequence ID" value="TBX67002.1"/>
    <property type="molecule type" value="Genomic_DNA"/>
</dbReference>
<dbReference type="SUPFAM" id="SSF52172">
    <property type="entry name" value="CheY-like"/>
    <property type="match status" value="1"/>
</dbReference>
<evidence type="ECO:0000259" key="2">
    <source>
        <dbReference type="PROSITE" id="PS50110"/>
    </source>
</evidence>
<dbReference type="PROSITE" id="PS50110">
    <property type="entry name" value="RESPONSE_REGULATORY"/>
    <property type="match status" value="1"/>
</dbReference>
<organism evidence="4 5">
    <name type="scientific">Flavobacterium silvisoli</name>
    <dbReference type="NCBI Taxonomy" id="2529433"/>
    <lineage>
        <taxon>Bacteria</taxon>
        <taxon>Pseudomonadati</taxon>
        <taxon>Bacteroidota</taxon>
        <taxon>Flavobacteriia</taxon>
        <taxon>Flavobacteriales</taxon>
        <taxon>Flavobacteriaceae</taxon>
        <taxon>Flavobacterium</taxon>
    </lineage>
</organism>
<dbReference type="Pfam" id="PF04397">
    <property type="entry name" value="LytTR"/>
    <property type="match status" value="1"/>
</dbReference>
<reference evidence="4 5" key="1">
    <citation type="submission" date="2019-02" db="EMBL/GenBank/DDBJ databases">
        <title>Flavobacterium sp. RD-2-33 isolated from forest soil.</title>
        <authorList>
            <person name="Chaudhary D.K."/>
        </authorList>
    </citation>
    <scope>NUCLEOTIDE SEQUENCE [LARGE SCALE GENOMIC DNA]</scope>
    <source>
        <strain evidence="4 5">RD-2-33</strain>
    </source>
</reference>
<dbReference type="PANTHER" id="PTHR37299:SF1">
    <property type="entry name" value="STAGE 0 SPORULATION PROTEIN A HOMOLOG"/>
    <property type="match status" value="1"/>
</dbReference>
<sequence length="248" mass="28656">MKVVIIEDEKLASDNLVAMIKKVDPSIEIVKVIDNVKKAIAWLSEQQPDLIFLDIHLGDDICFSIFENIKVTAPIIFTTAYNQYAIRAFKLNSVDYLLKPFSEEDLQFALDKFKSQNSKLAVDMKKLLETIIDKPSFQERFMVVSGQKIKSISIDQVAYFLSEGRYVKLVSKNNEKFLLDQSLESIEHKVDPNHFFRINRQVIVGFDSIQQMIVWSKSRVKLELKPATDFDVVVSIDNSGEFKRWLNR</sequence>
<dbReference type="InterPro" id="IPR007492">
    <property type="entry name" value="LytTR_DNA-bd_dom"/>
</dbReference>
<dbReference type="Pfam" id="PF00072">
    <property type="entry name" value="Response_reg"/>
    <property type="match status" value="1"/>
</dbReference>
<evidence type="ECO:0000259" key="3">
    <source>
        <dbReference type="PROSITE" id="PS50930"/>
    </source>
</evidence>
<dbReference type="SMART" id="SM00448">
    <property type="entry name" value="REC"/>
    <property type="match status" value="1"/>
</dbReference>
<keyword evidence="5" id="KW-1185">Reference proteome</keyword>
<dbReference type="InterPro" id="IPR046947">
    <property type="entry name" value="LytR-like"/>
</dbReference>
<dbReference type="PROSITE" id="PS50930">
    <property type="entry name" value="HTH_LYTTR"/>
    <property type="match status" value="1"/>
</dbReference>
<feature type="domain" description="HTH LytTR-type" evidence="3">
    <location>
        <begin position="141"/>
        <end position="248"/>
    </location>
</feature>
<dbReference type="AlphaFoldDB" id="A0A4Q9YTP8"/>
<dbReference type="PANTHER" id="PTHR37299">
    <property type="entry name" value="TRANSCRIPTIONAL REGULATOR-RELATED"/>
    <property type="match status" value="1"/>
</dbReference>
<feature type="modified residue" description="4-aspartylphosphate" evidence="1">
    <location>
        <position position="54"/>
    </location>
</feature>
<dbReference type="SMART" id="SM00850">
    <property type="entry name" value="LytTR"/>
    <property type="match status" value="1"/>
</dbReference>
<feature type="domain" description="Response regulatory" evidence="2">
    <location>
        <begin position="2"/>
        <end position="114"/>
    </location>
</feature>
<keyword evidence="1" id="KW-0597">Phosphoprotein</keyword>
<dbReference type="GO" id="GO:0000156">
    <property type="term" value="F:phosphorelay response regulator activity"/>
    <property type="evidence" value="ECO:0007669"/>
    <property type="project" value="InterPro"/>
</dbReference>
<evidence type="ECO:0000313" key="5">
    <source>
        <dbReference type="Proteomes" id="UP000293300"/>
    </source>
</evidence>
<dbReference type="Proteomes" id="UP000293300">
    <property type="component" value="Unassembled WGS sequence"/>
</dbReference>
<name>A0A4Q9YTP8_9FLAO</name>
<dbReference type="Gene3D" id="2.40.50.1020">
    <property type="entry name" value="LytTr DNA-binding domain"/>
    <property type="match status" value="1"/>
</dbReference>
<accession>A0A4Q9YTP8</accession>
<protein>
    <submittedName>
        <fullName evidence="4">Response regulator transcription factor</fullName>
    </submittedName>
</protein>
<dbReference type="GO" id="GO:0003677">
    <property type="term" value="F:DNA binding"/>
    <property type="evidence" value="ECO:0007669"/>
    <property type="project" value="InterPro"/>
</dbReference>
<comment type="caution">
    <text evidence="4">The sequence shown here is derived from an EMBL/GenBank/DDBJ whole genome shotgun (WGS) entry which is preliminary data.</text>
</comment>
<dbReference type="OrthoDB" id="2168082at2"/>
<gene>
    <name evidence="4" type="ORF">EZL74_10095</name>
</gene>
<dbReference type="InterPro" id="IPR011006">
    <property type="entry name" value="CheY-like_superfamily"/>
</dbReference>
<evidence type="ECO:0000313" key="4">
    <source>
        <dbReference type="EMBL" id="TBX67002.1"/>
    </source>
</evidence>
<dbReference type="RefSeq" id="WP_131476490.1">
    <property type="nucleotide sequence ID" value="NZ_SJPE01000012.1"/>
</dbReference>
<evidence type="ECO:0000256" key="1">
    <source>
        <dbReference type="PROSITE-ProRule" id="PRU00169"/>
    </source>
</evidence>
<proteinExistence type="predicted"/>